<dbReference type="Proteomes" id="UP000540909">
    <property type="component" value="Unassembled WGS sequence"/>
</dbReference>
<evidence type="ECO:0000313" key="1">
    <source>
        <dbReference type="EMBL" id="MBB4237653.1"/>
    </source>
</evidence>
<comment type="caution">
    <text evidence="1">The sequence shown here is derived from an EMBL/GenBank/DDBJ whole genome shotgun (WGS) entry which is preliminary data.</text>
</comment>
<evidence type="ECO:0008006" key="3">
    <source>
        <dbReference type="Google" id="ProtNLM"/>
    </source>
</evidence>
<gene>
    <name evidence="1" type="ORF">GGD57_004255</name>
</gene>
<evidence type="ECO:0000313" key="2">
    <source>
        <dbReference type="Proteomes" id="UP000540909"/>
    </source>
</evidence>
<organism evidence="1 2">
    <name type="scientific">Rhizobium esperanzae</name>
    <dbReference type="NCBI Taxonomy" id="1967781"/>
    <lineage>
        <taxon>Bacteria</taxon>
        <taxon>Pseudomonadati</taxon>
        <taxon>Pseudomonadota</taxon>
        <taxon>Alphaproteobacteria</taxon>
        <taxon>Hyphomicrobiales</taxon>
        <taxon>Rhizobiaceae</taxon>
        <taxon>Rhizobium/Agrobacterium group</taxon>
        <taxon>Rhizobium</taxon>
    </lineage>
</organism>
<dbReference type="Pfam" id="PF06169">
    <property type="entry name" value="DUF982"/>
    <property type="match status" value="1"/>
</dbReference>
<reference evidence="1 2" key="1">
    <citation type="submission" date="2020-08" db="EMBL/GenBank/DDBJ databases">
        <title>Genomic Encyclopedia of Type Strains, Phase IV (KMG-V): Genome sequencing to study the core and pangenomes of soil and plant-associated prokaryotes.</title>
        <authorList>
            <person name="Whitman W."/>
        </authorList>
    </citation>
    <scope>NUCLEOTIDE SEQUENCE [LARGE SCALE GENOMIC DNA]</scope>
    <source>
        <strain evidence="1 2">SEMIA 4089</strain>
    </source>
</reference>
<protein>
    <recommendedName>
        <fullName evidence="3">DUF982 domain-containing protein</fullName>
    </recommendedName>
</protein>
<dbReference type="AlphaFoldDB" id="A0A7W6R760"/>
<dbReference type="InterPro" id="IPR010385">
    <property type="entry name" value="DUF982"/>
</dbReference>
<accession>A0A7W6R760</accession>
<proteinExistence type="predicted"/>
<name>A0A7W6R760_9HYPH</name>
<sequence length="131" mass="14219">MFRPNSPSLQRVCEATPTPPYFTPSPRNGSCTVTNVFTVGRPNVMKWCTSGEFAPLMLVVSGPEKYKLVATLGQAAEMLTVCWPIDDGDEYLIAIRACRDAIHGEIPAQDAREALIRAADEAGISVITVVH</sequence>
<dbReference type="EMBL" id="JACIFY010000016">
    <property type="protein sequence ID" value="MBB4237653.1"/>
    <property type="molecule type" value="Genomic_DNA"/>
</dbReference>
<dbReference type="Gene3D" id="6.10.250.730">
    <property type="match status" value="1"/>
</dbReference>